<dbReference type="GO" id="GO:0000727">
    <property type="term" value="P:double-strand break repair via break-induced replication"/>
    <property type="evidence" value="ECO:0007669"/>
    <property type="project" value="TreeGrafter"/>
</dbReference>
<feature type="compositionally biased region" description="Acidic residues" evidence="8">
    <location>
        <begin position="435"/>
        <end position="444"/>
    </location>
</feature>
<dbReference type="PANTHER" id="PTHR28124">
    <property type="entry name" value="DNA REPLICATION REGULATOR SLD2"/>
    <property type="match status" value="1"/>
</dbReference>
<keyword evidence="4 7" id="KW-0235">DNA replication</keyword>
<feature type="region of interest" description="Disordered" evidence="8">
    <location>
        <begin position="485"/>
        <end position="523"/>
    </location>
</feature>
<comment type="caution">
    <text evidence="9">The sequence shown here is derived from an EMBL/GenBank/DDBJ whole genome shotgun (WGS) entry which is preliminary data.</text>
</comment>
<feature type="region of interest" description="Disordered" evidence="8">
    <location>
        <begin position="567"/>
        <end position="620"/>
    </location>
</feature>
<feature type="region of interest" description="Disordered" evidence="8">
    <location>
        <begin position="49"/>
        <end position="453"/>
    </location>
</feature>
<evidence type="ECO:0000256" key="4">
    <source>
        <dbReference type="ARBA" id="ARBA00022705"/>
    </source>
</evidence>
<name>A0A8H5D4A8_9AGAR</name>
<feature type="compositionally biased region" description="Acidic residues" evidence="8">
    <location>
        <begin position="589"/>
        <end position="600"/>
    </location>
</feature>
<dbReference type="Proteomes" id="UP000559027">
    <property type="component" value="Unassembled WGS sequence"/>
</dbReference>
<dbReference type="Gene3D" id="1.10.10.1460">
    <property type="match status" value="1"/>
</dbReference>
<dbReference type="GO" id="GO:1902977">
    <property type="term" value="P:mitotic DNA replication preinitiation complex assembly"/>
    <property type="evidence" value="ECO:0007669"/>
    <property type="project" value="TreeGrafter"/>
</dbReference>
<evidence type="ECO:0000256" key="1">
    <source>
        <dbReference type="ARBA" id="ARBA00004123"/>
    </source>
</evidence>
<dbReference type="GO" id="GO:0006270">
    <property type="term" value="P:DNA replication initiation"/>
    <property type="evidence" value="ECO:0007669"/>
    <property type="project" value="UniProtKB-UniRule"/>
</dbReference>
<dbReference type="GO" id="GO:0003688">
    <property type="term" value="F:DNA replication origin binding"/>
    <property type="evidence" value="ECO:0007669"/>
    <property type="project" value="TreeGrafter"/>
</dbReference>
<evidence type="ECO:0000313" key="10">
    <source>
        <dbReference type="Proteomes" id="UP000559027"/>
    </source>
</evidence>
<dbReference type="InterPro" id="IPR040203">
    <property type="entry name" value="Sld2"/>
</dbReference>
<reference evidence="9 10" key="1">
    <citation type="journal article" date="2020" name="ISME J.">
        <title>Uncovering the hidden diversity of litter-decomposition mechanisms in mushroom-forming fungi.</title>
        <authorList>
            <person name="Floudas D."/>
            <person name="Bentzer J."/>
            <person name="Ahren D."/>
            <person name="Johansson T."/>
            <person name="Persson P."/>
            <person name="Tunlid A."/>
        </authorList>
    </citation>
    <scope>NUCLEOTIDE SEQUENCE [LARGE SCALE GENOMIC DNA]</scope>
    <source>
        <strain evidence="9 10">CBS 146.42</strain>
    </source>
</reference>
<evidence type="ECO:0000256" key="8">
    <source>
        <dbReference type="SAM" id="MobiDB-lite"/>
    </source>
</evidence>
<dbReference type="Pfam" id="PF11719">
    <property type="entry name" value="Drc1-Sld2"/>
    <property type="match status" value="1"/>
</dbReference>
<dbReference type="InterPro" id="IPR021110">
    <property type="entry name" value="DNA_rep_checkpnt_protein"/>
</dbReference>
<accession>A0A8H5D4A8</accession>
<proteinExistence type="inferred from homology"/>
<keyword evidence="5 7" id="KW-0539">Nucleus</keyword>
<feature type="compositionally biased region" description="Basic and acidic residues" evidence="8">
    <location>
        <begin position="425"/>
        <end position="434"/>
    </location>
</feature>
<keyword evidence="6 7" id="KW-0131">Cell cycle</keyword>
<feature type="compositionally biased region" description="Low complexity" evidence="8">
    <location>
        <begin position="50"/>
        <end position="62"/>
    </location>
</feature>
<sequence length="620" mass="68366">MSSDLASVRAEVKAWERSFRETNGRNPTVDDIKKQQTIAQKYKLYKKLSKAATTASRSTSLPDDPPSTPLRQTSSASKPPPKLLLSASRLVETTVPLGSFNPFSPQKKDKGKQREAIPFNLNKPISNPFASPRKSRPLTSQRQPSPDPFPLVQPTQSSTYTHLAQEPPSAISRARKRLRGEPVSPSPNKEKRRRVLSPASLPFPKLQLQTSGDDSDGDEYDQEEEDNNPNGGNSSFVDDSPMKPTTNGKAFTSLFEETAKPMSSSELFGNDAPTAKSQLDGKQQRAKLPSMDEDIFSDGPRSKKTMKTISMKAGPSIKSQSSKLTKTRSKLIQSTLSYASKPSQDTKKRSPSETHTSSKHALSEPEHAQDSMNIEDTTPPSEEPSTSQLLPPSPHSNTSRLEGKSKPNGARSSQPSKSMSRKKAKLQDDVRGMAEDAENDDESSSDGLNAHHSVKLIHHSRGIRAALPAGEEDAGIDDPIVNYAKRVQPRGQGSTKQGDKDGTDVILDQDENEDANVGDERLETKLPNKLHRVLVLESVRSKQNEYEEERIVKSLLSGRRVLHYDPRKGGEIWGAGEDERDEFAGDEKQELDEGGDEWEGDPVPWEVGELSESHYHPEEL</sequence>
<feature type="compositionally biased region" description="Polar residues" evidence="8">
    <location>
        <begin position="370"/>
        <end position="400"/>
    </location>
</feature>
<dbReference type="EMBL" id="JAACJO010000011">
    <property type="protein sequence ID" value="KAF5352433.1"/>
    <property type="molecule type" value="Genomic_DNA"/>
</dbReference>
<evidence type="ECO:0000313" key="9">
    <source>
        <dbReference type="EMBL" id="KAF5352433.1"/>
    </source>
</evidence>
<evidence type="ECO:0000256" key="6">
    <source>
        <dbReference type="ARBA" id="ARBA00023306"/>
    </source>
</evidence>
<comment type="similarity">
    <text evidence="2 7">Belongs to the SLD2 family.</text>
</comment>
<dbReference type="PANTHER" id="PTHR28124:SF1">
    <property type="entry name" value="DNA REPLICATION REGULATOR SLD2"/>
    <property type="match status" value="1"/>
</dbReference>
<feature type="compositionally biased region" description="Basic and acidic residues" evidence="8">
    <location>
        <begin position="611"/>
        <end position="620"/>
    </location>
</feature>
<comment type="function">
    <text evidence="7">Has a role in the initiation of DNA replication. Required at S-phase checkpoint.</text>
</comment>
<feature type="compositionally biased region" description="Basic and acidic residues" evidence="8">
    <location>
        <begin position="106"/>
        <end position="115"/>
    </location>
</feature>
<evidence type="ECO:0000256" key="3">
    <source>
        <dbReference type="ARBA" id="ARBA00018363"/>
    </source>
</evidence>
<evidence type="ECO:0000256" key="7">
    <source>
        <dbReference type="RuleBase" id="RU367067"/>
    </source>
</evidence>
<dbReference type="OrthoDB" id="8775810at2759"/>
<dbReference type="GO" id="GO:0031261">
    <property type="term" value="C:DNA replication preinitiation complex"/>
    <property type="evidence" value="ECO:0007669"/>
    <property type="project" value="TreeGrafter"/>
</dbReference>
<evidence type="ECO:0000256" key="2">
    <source>
        <dbReference type="ARBA" id="ARBA00007276"/>
    </source>
</evidence>
<dbReference type="AlphaFoldDB" id="A0A8H5D4A8"/>
<protein>
    <recommendedName>
        <fullName evidence="3 7">DNA replication regulator SLD2</fullName>
    </recommendedName>
</protein>
<dbReference type="FunFam" id="1.10.10.1460:FF:000001">
    <property type="entry name" value="DNA replication regulator Sld2"/>
    <property type="match status" value="1"/>
</dbReference>
<dbReference type="GO" id="GO:0003697">
    <property type="term" value="F:single-stranded DNA binding"/>
    <property type="evidence" value="ECO:0007669"/>
    <property type="project" value="TreeGrafter"/>
</dbReference>
<organism evidence="9 10">
    <name type="scientific">Leucocoprinus leucothites</name>
    <dbReference type="NCBI Taxonomy" id="201217"/>
    <lineage>
        <taxon>Eukaryota</taxon>
        <taxon>Fungi</taxon>
        <taxon>Dikarya</taxon>
        <taxon>Basidiomycota</taxon>
        <taxon>Agaricomycotina</taxon>
        <taxon>Agaricomycetes</taxon>
        <taxon>Agaricomycetidae</taxon>
        <taxon>Agaricales</taxon>
        <taxon>Agaricineae</taxon>
        <taxon>Agaricaceae</taxon>
        <taxon>Leucocoprinus</taxon>
    </lineage>
</organism>
<feature type="compositionally biased region" description="Acidic residues" evidence="8">
    <location>
        <begin position="507"/>
        <end position="517"/>
    </location>
</feature>
<gene>
    <name evidence="9" type="ORF">D9756_006039</name>
</gene>
<comment type="subcellular location">
    <subcellularLocation>
        <location evidence="1 7">Nucleus</location>
    </subcellularLocation>
</comment>
<evidence type="ECO:0000256" key="5">
    <source>
        <dbReference type="ARBA" id="ARBA00023242"/>
    </source>
</evidence>
<feature type="compositionally biased region" description="Polar residues" evidence="8">
    <location>
        <begin position="228"/>
        <end position="250"/>
    </location>
</feature>
<feature type="compositionally biased region" description="Acidic residues" evidence="8">
    <location>
        <begin position="213"/>
        <end position="227"/>
    </location>
</feature>
<keyword evidence="10" id="KW-1185">Reference proteome</keyword>
<feature type="compositionally biased region" description="Polar residues" evidence="8">
    <location>
        <begin position="153"/>
        <end position="162"/>
    </location>
</feature>
<feature type="compositionally biased region" description="Polar residues" evidence="8">
    <location>
        <begin position="317"/>
        <end position="343"/>
    </location>
</feature>